<feature type="chain" id="PRO_5006597220" description="Secreted protein" evidence="1">
    <location>
        <begin position="28"/>
        <end position="136"/>
    </location>
</feature>
<dbReference type="RefSeq" id="WP_057916571.1">
    <property type="nucleotide sequence ID" value="NZ_CP011129.1"/>
</dbReference>
<accession>A0A0S2F5U3</accession>
<organism evidence="2 3">
    <name type="scientific">Lysobacter antibioticus</name>
    <dbReference type="NCBI Taxonomy" id="84531"/>
    <lineage>
        <taxon>Bacteria</taxon>
        <taxon>Pseudomonadati</taxon>
        <taxon>Pseudomonadota</taxon>
        <taxon>Gammaproteobacteria</taxon>
        <taxon>Lysobacterales</taxon>
        <taxon>Lysobacteraceae</taxon>
        <taxon>Lysobacter</taxon>
    </lineage>
</organism>
<dbReference type="AlphaFoldDB" id="A0A0S2F5U3"/>
<name>A0A0S2F5U3_LYSAN</name>
<evidence type="ECO:0000313" key="2">
    <source>
        <dbReference type="EMBL" id="ALN78829.1"/>
    </source>
</evidence>
<proteinExistence type="predicted"/>
<dbReference type="InterPro" id="IPR046048">
    <property type="entry name" value="DUF6006"/>
</dbReference>
<evidence type="ECO:0008006" key="4">
    <source>
        <dbReference type="Google" id="ProtNLM"/>
    </source>
</evidence>
<keyword evidence="3" id="KW-1185">Reference proteome</keyword>
<sequence length="136" mass="14795">MNTALNTVLWIALAIAAAAAGCSPVAASQVSGWWGGNWTCTIDGRPAKMKWSAVDDSQTSCDGDVCSSTSGVRWQGRFSDNGSHWVALNNPRRGSNGGLYFNHADGNRWYLPTPTGNRSKGWTTWNGQRYSLVCWH</sequence>
<dbReference type="EMBL" id="CP011129">
    <property type="protein sequence ID" value="ALN78829.1"/>
    <property type="molecule type" value="Genomic_DNA"/>
</dbReference>
<gene>
    <name evidence="2" type="ORF">LA76x_0668</name>
</gene>
<dbReference type="Proteomes" id="UP000060787">
    <property type="component" value="Chromosome"/>
</dbReference>
<keyword evidence="1" id="KW-0732">Signal</keyword>
<evidence type="ECO:0000313" key="3">
    <source>
        <dbReference type="Proteomes" id="UP000060787"/>
    </source>
</evidence>
<evidence type="ECO:0000256" key="1">
    <source>
        <dbReference type="SAM" id="SignalP"/>
    </source>
</evidence>
<feature type="signal peptide" evidence="1">
    <location>
        <begin position="1"/>
        <end position="27"/>
    </location>
</feature>
<dbReference type="KEGG" id="lab:LA76x_0668"/>
<protein>
    <recommendedName>
        <fullName evidence="4">Secreted protein</fullName>
    </recommendedName>
</protein>
<dbReference type="PATRIC" id="fig|84531.8.peg.695"/>
<dbReference type="Pfam" id="PF19469">
    <property type="entry name" value="DUF6006"/>
    <property type="match status" value="1"/>
</dbReference>
<reference evidence="2 3" key="1">
    <citation type="journal article" date="2015" name="BMC Genomics">
        <title>Comparative genomics and metabolic profiling of the genus Lysobacter.</title>
        <authorList>
            <person name="de Bruijn I."/>
            <person name="Cheng X."/>
            <person name="de Jager V."/>
            <person name="Exposito R.G."/>
            <person name="Watrous J."/>
            <person name="Patel N."/>
            <person name="Postma J."/>
            <person name="Dorrestein P.C."/>
            <person name="Kobayashi D."/>
            <person name="Raaijmakers J.M."/>
        </authorList>
    </citation>
    <scope>NUCLEOTIDE SEQUENCE [LARGE SCALE GENOMIC DNA]</scope>
    <source>
        <strain evidence="2 3">76</strain>
    </source>
</reference>